<organism evidence="6 7">
    <name type="scientific">Meloidogyne incognita</name>
    <name type="common">Southern root-knot nematode worm</name>
    <name type="synonym">Oxyuris incognita</name>
    <dbReference type="NCBI Taxonomy" id="6306"/>
    <lineage>
        <taxon>Eukaryota</taxon>
        <taxon>Metazoa</taxon>
        <taxon>Ecdysozoa</taxon>
        <taxon>Nematoda</taxon>
        <taxon>Chromadorea</taxon>
        <taxon>Rhabditida</taxon>
        <taxon>Tylenchina</taxon>
        <taxon>Tylenchomorpha</taxon>
        <taxon>Tylenchoidea</taxon>
        <taxon>Meloidogynidae</taxon>
        <taxon>Meloidogyninae</taxon>
        <taxon>Meloidogyne</taxon>
        <taxon>Meloidogyne incognita group</taxon>
    </lineage>
</organism>
<dbReference type="PROSITE" id="PS50097">
    <property type="entry name" value="BTB"/>
    <property type="match status" value="1"/>
</dbReference>
<proteinExistence type="predicted"/>
<dbReference type="AlphaFoldDB" id="A0A914MSS7"/>
<dbReference type="GO" id="GO:0005829">
    <property type="term" value="C:cytosol"/>
    <property type="evidence" value="ECO:0007669"/>
    <property type="project" value="TreeGrafter"/>
</dbReference>
<evidence type="ECO:0000313" key="7">
    <source>
        <dbReference type="WBParaSite" id="Minc3s02392g29816"/>
    </source>
</evidence>
<accession>A0A914MSS7</accession>
<dbReference type="GO" id="GO:0030490">
    <property type="term" value="P:maturation of SSU-rRNA"/>
    <property type="evidence" value="ECO:0007669"/>
    <property type="project" value="TreeGrafter"/>
</dbReference>
<dbReference type="Gene3D" id="1.10.10.10">
    <property type="entry name" value="Winged helix-like DNA-binding domain superfamily/Winged helix DNA-binding domain"/>
    <property type="match status" value="1"/>
</dbReference>
<dbReference type="PANTHER" id="PTHR45852">
    <property type="entry name" value="SER/THR-PROTEIN KINASE RIO2"/>
    <property type="match status" value="1"/>
</dbReference>
<dbReference type="Gene3D" id="3.30.710.10">
    <property type="entry name" value="Potassium Channel Kv1.1, Chain A"/>
    <property type="match status" value="1"/>
</dbReference>
<protein>
    <submittedName>
        <fullName evidence="7">BTB domain-containing protein</fullName>
    </submittedName>
</protein>
<evidence type="ECO:0000256" key="2">
    <source>
        <dbReference type="ARBA" id="ARBA00022741"/>
    </source>
</evidence>
<keyword evidence="1" id="KW-0808">Transferase</keyword>
<feature type="domain" description="BTB" evidence="5">
    <location>
        <begin position="8"/>
        <end position="76"/>
    </location>
</feature>
<reference evidence="7" key="1">
    <citation type="submission" date="2022-11" db="UniProtKB">
        <authorList>
            <consortium name="WormBaseParasite"/>
        </authorList>
    </citation>
    <scope>IDENTIFICATION</scope>
</reference>
<name>A0A914MSS7_MELIC</name>
<dbReference type="SUPFAM" id="SSF54695">
    <property type="entry name" value="POZ domain"/>
    <property type="match status" value="1"/>
</dbReference>
<dbReference type="Proteomes" id="UP000887563">
    <property type="component" value="Unplaced"/>
</dbReference>
<dbReference type="Pfam" id="PF09202">
    <property type="entry name" value="Rio2_N"/>
    <property type="match status" value="1"/>
</dbReference>
<keyword evidence="2" id="KW-0547">Nucleotide-binding</keyword>
<dbReference type="PANTHER" id="PTHR45852:SF1">
    <property type="entry name" value="SERINE_THREONINE-PROTEIN KINASE RIO2"/>
    <property type="match status" value="1"/>
</dbReference>
<dbReference type="Pfam" id="PF00651">
    <property type="entry name" value="BTB"/>
    <property type="match status" value="1"/>
</dbReference>
<keyword evidence="4" id="KW-0067">ATP-binding</keyword>
<evidence type="ECO:0000313" key="6">
    <source>
        <dbReference type="Proteomes" id="UP000887563"/>
    </source>
</evidence>
<dbReference type="Gene3D" id="3.30.200.20">
    <property type="entry name" value="Phosphorylase Kinase, domain 1"/>
    <property type="match status" value="1"/>
</dbReference>
<dbReference type="InterPro" id="IPR015285">
    <property type="entry name" value="RIO2_wHTH_N"/>
</dbReference>
<dbReference type="SMART" id="SM00225">
    <property type="entry name" value="BTB"/>
    <property type="match status" value="1"/>
</dbReference>
<dbReference type="GO" id="GO:0005524">
    <property type="term" value="F:ATP binding"/>
    <property type="evidence" value="ECO:0007669"/>
    <property type="project" value="UniProtKB-KW"/>
</dbReference>
<dbReference type="InterPro" id="IPR036388">
    <property type="entry name" value="WH-like_DNA-bd_sf"/>
</dbReference>
<dbReference type="GO" id="GO:0004674">
    <property type="term" value="F:protein serine/threonine kinase activity"/>
    <property type="evidence" value="ECO:0007669"/>
    <property type="project" value="InterPro"/>
</dbReference>
<dbReference type="FunFam" id="1.10.10.10:FF:000053">
    <property type="entry name" value="Serine/threonine-protein kinase RIO2"/>
    <property type="match status" value="1"/>
</dbReference>
<dbReference type="GO" id="GO:0005634">
    <property type="term" value="C:nucleus"/>
    <property type="evidence" value="ECO:0007669"/>
    <property type="project" value="TreeGrafter"/>
</dbReference>
<evidence type="ECO:0000259" key="5">
    <source>
        <dbReference type="PROSITE" id="PS50097"/>
    </source>
</evidence>
<dbReference type="SUPFAM" id="SSF46785">
    <property type="entry name" value="Winged helix' DNA-binding domain"/>
    <property type="match status" value="1"/>
</dbReference>
<dbReference type="InterPro" id="IPR000210">
    <property type="entry name" value="BTB/POZ_dom"/>
</dbReference>
<evidence type="ECO:0000256" key="4">
    <source>
        <dbReference type="ARBA" id="ARBA00022840"/>
    </source>
</evidence>
<dbReference type="WBParaSite" id="Minc3s02392g29816">
    <property type="protein sequence ID" value="Minc3s02392g29816"/>
    <property type="gene ID" value="Minc3s02392g29816"/>
</dbReference>
<dbReference type="Gene3D" id="1.25.40.420">
    <property type="match status" value="1"/>
</dbReference>
<dbReference type="InterPro" id="IPR011333">
    <property type="entry name" value="SKP1/BTB/POZ_sf"/>
</dbReference>
<keyword evidence="6" id="KW-1185">Reference proteome</keyword>
<dbReference type="InterPro" id="IPR036390">
    <property type="entry name" value="WH_DNA-bd_sf"/>
</dbReference>
<evidence type="ECO:0000256" key="1">
    <source>
        <dbReference type="ARBA" id="ARBA00022679"/>
    </source>
</evidence>
<evidence type="ECO:0000256" key="3">
    <source>
        <dbReference type="ARBA" id="ARBA00022777"/>
    </source>
</evidence>
<dbReference type="GO" id="GO:0030688">
    <property type="term" value="C:preribosome, small subunit precursor"/>
    <property type="evidence" value="ECO:0007669"/>
    <property type="project" value="TreeGrafter"/>
</dbReference>
<keyword evidence="3" id="KW-0418">Kinase</keyword>
<sequence>MFISGEGSDCIVECGNQEFPVHKFVLMAHSDVFRAMFNHKDTLESVESRIRITDFGPETVHQMLTYMYSGGLPEDFSDEQASNLIEISEKYQLDSLKIICQDKLISRLSMANVCSMVTIADIHNADLLMSACIPLVRSHIRQLMASQEWTEMKTNNPRLLNLVLEKVIVISEKNLPTPQQKNLQPPQKRIRLNDMYYHPKMGKFDIQVIRFLTSQHFRILTSIEMGMKNHELVPLPLIASIAAIHRGATSRLLNDLTRSKLVVYERSKRYDGFRLTTLGYDFLALRALRAREVVGSIGNQIGVGKEADVYVGANPLLEDLVLKFHRLGRTSFRKLKEKRDYHRKRLFLFLVVPFSFGCLQRICFPQSFVLPQFPCSKTDRC</sequence>